<sequence>MKFPVACLIALFLITNSFAQEPLYPYKAGKLFGYCTKEKRMAIPPVYITTEANDNFYICTASTGMVTVFNSKAQAIDSASYNIFRIGTSKVLLIEPYNVRDMVKLLIAQQQNSRRTLSEWTELTPSRAWTIDSLGYKTVVKDTLIAMHDGHAWVRVSNGNYQGVYDINTQQYIVPLSPDSMRIVPHKFILVSSADKCTAYTFTGKSYNIPIAASDLKEIYNDGLLLETHAKKGEKGSLYTNTGKLLFAADKDWGRMIYPNEKVKALWLSNRKQTMKPDNRIALYSTDGTFIKNVCTVREWLNGMLLVAIADSTPALTTNTYLYDIVKNSWKLIYKEPFVQAAESTIPEPTALSTDYGQFLTVRHAGYQQYINGYTGKIQFSMPDSMWGHKPYRQVMGDLTYTKLIDGHWTNVRYNFVREKMDRPLTLFDPQLNIINKKYDSIVSLRILANKFAKVKRKDKYGLINSSMEETISPLYDYLEFKNSLYAKVTRKGKTYWIDTANNVVFDGVYFDYISDYSVNGKWLAFTYQAPPAYWRNNNYDYTEVAKAYIINANGEILATWDVSNVVGAAYLLTVNGKILRYHSSKFLPPTSIQLYNPATNKIDSLPYAYRDYKTLNNAAIVIICTNTDKEQGVFSALDLSPVLPFSDYEEYSGMTAKEVINTKPGMESGIILHAMKKDYESDPESKITHHTNYVKLIGGFYSVSGIKYWDEASEK</sequence>
<feature type="chain" id="PRO_5015491922" description="WG repeat-containing protein" evidence="1">
    <location>
        <begin position="20"/>
        <end position="716"/>
    </location>
</feature>
<evidence type="ECO:0008006" key="4">
    <source>
        <dbReference type="Google" id="ProtNLM"/>
    </source>
</evidence>
<gene>
    <name evidence="2" type="ORF">CJD36_016485</name>
</gene>
<dbReference type="AlphaFoldDB" id="A0A2S7STL2"/>
<dbReference type="Proteomes" id="UP000239872">
    <property type="component" value="Unassembled WGS sequence"/>
</dbReference>
<name>A0A2S7STL2_9BACT</name>
<feature type="signal peptide" evidence="1">
    <location>
        <begin position="1"/>
        <end position="19"/>
    </location>
</feature>
<evidence type="ECO:0000313" key="2">
    <source>
        <dbReference type="EMBL" id="PQJ10279.1"/>
    </source>
</evidence>
<organism evidence="2 3">
    <name type="scientific">Flavipsychrobacter stenotrophus</name>
    <dbReference type="NCBI Taxonomy" id="2077091"/>
    <lineage>
        <taxon>Bacteria</taxon>
        <taxon>Pseudomonadati</taxon>
        <taxon>Bacteroidota</taxon>
        <taxon>Chitinophagia</taxon>
        <taxon>Chitinophagales</taxon>
        <taxon>Chitinophagaceae</taxon>
        <taxon>Flavipsychrobacter</taxon>
    </lineage>
</organism>
<keyword evidence="3" id="KW-1185">Reference proteome</keyword>
<protein>
    <recommendedName>
        <fullName evidence="4">WG repeat-containing protein</fullName>
    </recommendedName>
</protein>
<proteinExistence type="predicted"/>
<comment type="caution">
    <text evidence="2">The sequence shown here is derived from an EMBL/GenBank/DDBJ whole genome shotgun (WGS) entry which is preliminary data.</text>
</comment>
<dbReference type="RefSeq" id="WP_105040288.1">
    <property type="nucleotide sequence ID" value="NZ_PPSL01000004.1"/>
</dbReference>
<evidence type="ECO:0000256" key="1">
    <source>
        <dbReference type="SAM" id="SignalP"/>
    </source>
</evidence>
<reference evidence="2 3" key="1">
    <citation type="submission" date="2018-01" db="EMBL/GenBank/DDBJ databases">
        <title>A novel member of the phylum Bacteroidetes isolated from glacier ice.</title>
        <authorList>
            <person name="Liu Q."/>
            <person name="Xin Y.-H."/>
        </authorList>
    </citation>
    <scope>NUCLEOTIDE SEQUENCE [LARGE SCALE GENOMIC DNA]</scope>
    <source>
        <strain evidence="2 3">RB1R16</strain>
    </source>
</reference>
<dbReference type="EMBL" id="PPSL01000004">
    <property type="protein sequence ID" value="PQJ10279.1"/>
    <property type="molecule type" value="Genomic_DNA"/>
</dbReference>
<dbReference type="OrthoDB" id="5464673at2"/>
<accession>A0A2S7STL2</accession>
<keyword evidence="1" id="KW-0732">Signal</keyword>
<evidence type="ECO:0000313" key="3">
    <source>
        <dbReference type="Proteomes" id="UP000239872"/>
    </source>
</evidence>